<sequence>MNCFHPGRRRATRRTKSGTKARKRKVSMGTRIGNPTISRSGGRNRRNILIDRIVNEGATTTKIDADQEAARGAVDSIRIPDLSEKGPEDFPGRGPGIVPAGGLGVGAVDGGRIRIRIPSEICGRSWTDGAAAAGVTEIENPGLENKSSFFPAGNISSNFPESEWVPVSPKKTETKTATTNSKPKAVTSTAVVPLVPYEIPQPQPTAPPVPTYSTTYPAPVVRKSVKLHHEPESLCRKWSTSRC</sequence>
<dbReference type="EMBL" id="CADCXU010024245">
    <property type="protein sequence ID" value="CAB0011655.1"/>
    <property type="molecule type" value="Genomic_DNA"/>
</dbReference>
<organism evidence="2 3">
    <name type="scientific">Nesidiocoris tenuis</name>
    <dbReference type="NCBI Taxonomy" id="355587"/>
    <lineage>
        <taxon>Eukaryota</taxon>
        <taxon>Metazoa</taxon>
        <taxon>Ecdysozoa</taxon>
        <taxon>Arthropoda</taxon>
        <taxon>Hexapoda</taxon>
        <taxon>Insecta</taxon>
        <taxon>Pterygota</taxon>
        <taxon>Neoptera</taxon>
        <taxon>Paraneoptera</taxon>
        <taxon>Hemiptera</taxon>
        <taxon>Heteroptera</taxon>
        <taxon>Panheteroptera</taxon>
        <taxon>Cimicomorpha</taxon>
        <taxon>Miridae</taxon>
        <taxon>Dicyphina</taxon>
        <taxon>Nesidiocoris</taxon>
    </lineage>
</organism>
<proteinExistence type="predicted"/>
<evidence type="ECO:0000313" key="3">
    <source>
        <dbReference type="Proteomes" id="UP000479000"/>
    </source>
</evidence>
<feature type="region of interest" description="Disordered" evidence="1">
    <location>
        <begin position="1"/>
        <end position="26"/>
    </location>
</feature>
<feature type="region of interest" description="Disordered" evidence="1">
    <location>
        <begin position="161"/>
        <end position="184"/>
    </location>
</feature>
<dbReference type="Proteomes" id="UP000479000">
    <property type="component" value="Unassembled WGS sequence"/>
</dbReference>
<evidence type="ECO:0000256" key="1">
    <source>
        <dbReference type="SAM" id="MobiDB-lite"/>
    </source>
</evidence>
<dbReference type="AlphaFoldDB" id="A0A6H5HDZ4"/>
<gene>
    <name evidence="2" type="ORF">NTEN_LOCUS16566</name>
</gene>
<reference evidence="2 3" key="1">
    <citation type="submission" date="2020-02" db="EMBL/GenBank/DDBJ databases">
        <authorList>
            <person name="Ferguson B K."/>
        </authorList>
    </citation>
    <scope>NUCLEOTIDE SEQUENCE [LARGE SCALE GENOMIC DNA]</scope>
</reference>
<evidence type="ECO:0000313" key="2">
    <source>
        <dbReference type="EMBL" id="CAB0011655.1"/>
    </source>
</evidence>
<feature type="compositionally biased region" description="Polar residues" evidence="1">
    <location>
        <begin position="175"/>
        <end position="184"/>
    </location>
</feature>
<accession>A0A6H5HDZ4</accession>
<keyword evidence="3" id="KW-1185">Reference proteome</keyword>
<protein>
    <submittedName>
        <fullName evidence="2">Uncharacterized protein</fullName>
    </submittedName>
</protein>
<name>A0A6H5HDZ4_9HEMI</name>